<name>A0A5S9QH84_9GAMM</name>
<organism evidence="10 11">
    <name type="scientific">BD1-7 clade bacterium</name>
    <dbReference type="NCBI Taxonomy" id="2029982"/>
    <lineage>
        <taxon>Bacteria</taxon>
        <taxon>Pseudomonadati</taxon>
        <taxon>Pseudomonadota</taxon>
        <taxon>Gammaproteobacteria</taxon>
        <taxon>Cellvibrionales</taxon>
        <taxon>Spongiibacteraceae</taxon>
        <taxon>BD1-7 clade</taxon>
    </lineage>
</organism>
<dbReference type="EC" id="6.1.1.17" evidence="7"/>
<comment type="subunit">
    <text evidence="7">Monomer.</text>
</comment>
<dbReference type="GO" id="GO:0000049">
    <property type="term" value="F:tRNA binding"/>
    <property type="evidence" value="ECO:0007669"/>
    <property type="project" value="InterPro"/>
</dbReference>
<evidence type="ECO:0000313" key="10">
    <source>
        <dbReference type="EMBL" id="CAA0116965.1"/>
    </source>
</evidence>
<evidence type="ECO:0000256" key="4">
    <source>
        <dbReference type="ARBA" id="ARBA00022840"/>
    </source>
</evidence>
<dbReference type="AlphaFoldDB" id="A0A5S9QH84"/>
<dbReference type="InterPro" id="IPR020751">
    <property type="entry name" value="aa-tRNA-synth_I_codon-bd_sub2"/>
</dbReference>
<dbReference type="Proteomes" id="UP000434580">
    <property type="component" value="Unassembled WGS sequence"/>
</dbReference>
<keyword evidence="6 7" id="KW-0030">Aminoacyl-tRNA synthetase</keyword>
<dbReference type="PROSITE" id="PS00178">
    <property type="entry name" value="AA_TRNA_LIGASE_I"/>
    <property type="match status" value="1"/>
</dbReference>
<dbReference type="InterPro" id="IPR004527">
    <property type="entry name" value="Glu-tRNA-ligase_bac/mito"/>
</dbReference>
<feature type="domain" description="Aminoacyl-tRNA synthetase class I anticodon-binding" evidence="9">
    <location>
        <begin position="335"/>
        <end position="474"/>
    </location>
</feature>
<dbReference type="OrthoDB" id="9807503at2"/>
<dbReference type="InterPro" id="IPR045462">
    <property type="entry name" value="aa-tRNA-synth_I_cd-bd"/>
</dbReference>
<gene>
    <name evidence="7 10" type="primary">gltX</name>
    <name evidence="10" type="ORF">DPBNPPHM_02147</name>
</gene>
<comment type="subcellular location">
    <subcellularLocation>
        <location evidence="7">Cytoplasm</location>
    </subcellularLocation>
</comment>
<feature type="short sequence motif" description="'HIGH' region" evidence="7">
    <location>
        <begin position="10"/>
        <end position="20"/>
    </location>
</feature>
<evidence type="ECO:0000256" key="5">
    <source>
        <dbReference type="ARBA" id="ARBA00022917"/>
    </source>
</evidence>
<dbReference type="Gene3D" id="3.40.50.620">
    <property type="entry name" value="HUPs"/>
    <property type="match status" value="1"/>
</dbReference>
<dbReference type="CDD" id="cd00808">
    <property type="entry name" value="GluRS_core"/>
    <property type="match status" value="1"/>
</dbReference>
<evidence type="ECO:0000256" key="3">
    <source>
        <dbReference type="ARBA" id="ARBA00022741"/>
    </source>
</evidence>
<evidence type="ECO:0000259" key="9">
    <source>
        <dbReference type="Pfam" id="PF19269"/>
    </source>
</evidence>
<accession>A0A5S9QH84</accession>
<feature type="binding site" evidence="7">
    <location>
        <position position="255"/>
    </location>
    <ligand>
        <name>ATP</name>
        <dbReference type="ChEBI" id="CHEBI:30616"/>
    </ligand>
</feature>
<dbReference type="NCBIfam" id="TIGR00464">
    <property type="entry name" value="gltX_bact"/>
    <property type="match status" value="1"/>
</dbReference>
<dbReference type="InterPro" id="IPR001412">
    <property type="entry name" value="aa-tRNA-synth_I_CS"/>
</dbReference>
<dbReference type="GO" id="GO:0006424">
    <property type="term" value="P:glutamyl-tRNA aminoacylation"/>
    <property type="evidence" value="ECO:0007669"/>
    <property type="project" value="UniProtKB-UniRule"/>
</dbReference>
<dbReference type="PRINTS" id="PR00987">
    <property type="entry name" value="TRNASYNTHGLU"/>
</dbReference>
<dbReference type="HAMAP" id="MF_00022">
    <property type="entry name" value="Glu_tRNA_synth_type1"/>
    <property type="match status" value="1"/>
</dbReference>
<proteinExistence type="inferred from homology"/>
<keyword evidence="7" id="KW-0963">Cytoplasm</keyword>
<dbReference type="SUPFAM" id="SSF48163">
    <property type="entry name" value="An anticodon-binding domain of class I aminoacyl-tRNA synthetases"/>
    <property type="match status" value="1"/>
</dbReference>
<feature type="short sequence motif" description="'KMSKS' region" evidence="7">
    <location>
        <begin position="252"/>
        <end position="256"/>
    </location>
</feature>
<dbReference type="GO" id="GO:0004818">
    <property type="term" value="F:glutamate-tRNA ligase activity"/>
    <property type="evidence" value="ECO:0007669"/>
    <property type="project" value="UniProtKB-UniRule"/>
</dbReference>
<evidence type="ECO:0000259" key="8">
    <source>
        <dbReference type="Pfam" id="PF00749"/>
    </source>
</evidence>
<dbReference type="PANTHER" id="PTHR43311:SF2">
    <property type="entry name" value="GLUTAMATE--TRNA LIGASE, MITOCHONDRIAL-RELATED"/>
    <property type="match status" value="1"/>
</dbReference>
<dbReference type="InterPro" id="IPR049940">
    <property type="entry name" value="GluQ/Sye"/>
</dbReference>
<reference evidence="10 11" key="1">
    <citation type="submission" date="2019-11" db="EMBL/GenBank/DDBJ databases">
        <authorList>
            <person name="Holert J."/>
        </authorList>
    </citation>
    <scope>NUCLEOTIDE SEQUENCE [LARGE SCALE GENOMIC DNA]</scope>
    <source>
        <strain evidence="10">BC5_2</strain>
    </source>
</reference>
<dbReference type="InterPro" id="IPR008925">
    <property type="entry name" value="aa_tRNA-synth_I_cd-bd_sf"/>
</dbReference>
<dbReference type="GO" id="GO:0005829">
    <property type="term" value="C:cytosol"/>
    <property type="evidence" value="ECO:0007669"/>
    <property type="project" value="TreeGrafter"/>
</dbReference>
<dbReference type="EMBL" id="CACSII010000019">
    <property type="protein sequence ID" value="CAA0116965.1"/>
    <property type="molecule type" value="Genomic_DNA"/>
</dbReference>
<keyword evidence="5 7" id="KW-0648">Protein biosynthesis</keyword>
<keyword evidence="2 7" id="KW-0436">Ligase</keyword>
<dbReference type="InterPro" id="IPR020058">
    <property type="entry name" value="Glu/Gln-tRNA-synth_Ib_cat-dom"/>
</dbReference>
<dbReference type="InterPro" id="IPR000924">
    <property type="entry name" value="Glu/Gln-tRNA-synth"/>
</dbReference>
<dbReference type="Pfam" id="PF00749">
    <property type="entry name" value="tRNA-synt_1c"/>
    <property type="match status" value="1"/>
</dbReference>
<keyword evidence="3 7" id="KW-0547">Nucleotide-binding</keyword>
<dbReference type="GO" id="GO:0005524">
    <property type="term" value="F:ATP binding"/>
    <property type="evidence" value="ECO:0007669"/>
    <property type="project" value="UniProtKB-UniRule"/>
</dbReference>
<comment type="catalytic activity">
    <reaction evidence="7">
        <text>tRNA(Glu) + L-glutamate + ATP = L-glutamyl-tRNA(Glu) + AMP + diphosphate</text>
        <dbReference type="Rhea" id="RHEA:23540"/>
        <dbReference type="Rhea" id="RHEA-COMP:9663"/>
        <dbReference type="Rhea" id="RHEA-COMP:9680"/>
        <dbReference type="ChEBI" id="CHEBI:29985"/>
        <dbReference type="ChEBI" id="CHEBI:30616"/>
        <dbReference type="ChEBI" id="CHEBI:33019"/>
        <dbReference type="ChEBI" id="CHEBI:78442"/>
        <dbReference type="ChEBI" id="CHEBI:78520"/>
        <dbReference type="ChEBI" id="CHEBI:456215"/>
        <dbReference type="EC" id="6.1.1.17"/>
    </reaction>
</comment>
<comment type="caution">
    <text evidence="7">Lacks conserved residue(s) required for the propagation of feature annotation.</text>
</comment>
<comment type="function">
    <text evidence="7">Catalyzes the attachment of glutamate to tRNA(Glu) in a two-step reaction: glutamate is first activated by ATP to form Glu-AMP and then transferred to the acceptor end of tRNA(Glu).</text>
</comment>
<dbReference type="GO" id="GO:0008270">
    <property type="term" value="F:zinc ion binding"/>
    <property type="evidence" value="ECO:0007669"/>
    <property type="project" value="InterPro"/>
</dbReference>
<feature type="domain" description="Glutamyl/glutaminyl-tRNA synthetase class Ib catalytic" evidence="8">
    <location>
        <begin position="3"/>
        <end position="321"/>
    </location>
</feature>
<evidence type="ECO:0000256" key="2">
    <source>
        <dbReference type="ARBA" id="ARBA00022598"/>
    </source>
</evidence>
<dbReference type="InterPro" id="IPR033910">
    <property type="entry name" value="GluRS_core"/>
</dbReference>
<dbReference type="Pfam" id="PF19269">
    <property type="entry name" value="Anticodon_2"/>
    <property type="match status" value="1"/>
</dbReference>
<dbReference type="PANTHER" id="PTHR43311">
    <property type="entry name" value="GLUTAMATE--TRNA LIGASE"/>
    <property type="match status" value="1"/>
</dbReference>
<dbReference type="FunFam" id="3.40.50.620:FF:000045">
    <property type="entry name" value="Glutamate--tRNA ligase, mitochondrial"/>
    <property type="match status" value="1"/>
</dbReference>
<evidence type="ECO:0000256" key="7">
    <source>
        <dbReference type="HAMAP-Rule" id="MF_00022"/>
    </source>
</evidence>
<protein>
    <recommendedName>
        <fullName evidence="7">Glutamate--tRNA ligase</fullName>
        <ecNumber evidence="7">6.1.1.17</ecNumber>
    </recommendedName>
    <alternativeName>
        <fullName evidence="7">Glutamyl-tRNA synthetase</fullName>
        <shortName evidence="7">GluRS</shortName>
    </alternativeName>
</protein>
<evidence type="ECO:0000256" key="6">
    <source>
        <dbReference type="ARBA" id="ARBA00023146"/>
    </source>
</evidence>
<keyword evidence="4 7" id="KW-0067">ATP-binding</keyword>
<evidence type="ECO:0000313" key="11">
    <source>
        <dbReference type="Proteomes" id="UP000434580"/>
    </source>
</evidence>
<dbReference type="Gene3D" id="1.10.10.350">
    <property type="match status" value="1"/>
</dbReference>
<comment type="similarity">
    <text evidence="1 7">Belongs to the class-I aminoacyl-tRNA synthetase family. Glutamate--tRNA ligase type 1 subfamily.</text>
</comment>
<evidence type="ECO:0000256" key="1">
    <source>
        <dbReference type="ARBA" id="ARBA00007894"/>
    </source>
</evidence>
<sequence>MTEVRTRIAPSPTGDPHVGTAYIALFNLCFARQHQGKFILRIEDTDQTRSNRESEQAIFDSLRWLGLEWDEGPDVGGDFGPYRQSERGDVYTEHCSELIEKGYAFRCYRTPEELNVLRESRREQGLHAALKPSDLKLPDDEVARREAEGAPYVIRMVVPEDDGQCIVKDMLRGEIALDWSMVDAQILLKSDGMPTYHLANVVDDHLMNITHVLRGEEWINSAPKHKLLYQYFGWDMPELCHLPLLRNPDKSKLSKRKNPTSILYYQRMGFMPEAVLNYLGRMGWSMPDESEKFSLEEMHTHFNIQRVSLGGPIFDVTKLKWLNGRWLREDLTLEQLADRLQEWAFNKERLMPALAQFQPRLEVMSDLAPSAAFLFGGMLDLEEGDFTSNSKLPVEQQVDLLQFALWRLEALRHWEKDVIFAEMKTLSTQMEIKLKDFLAPIFVSIAGTTSSISVMDSMTMLGPDMSRARLRHAIDVLGGVSKKKMKKLEKAYQVLEINS</sequence>
<dbReference type="InterPro" id="IPR014729">
    <property type="entry name" value="Rossmann-like_a/b/a_fold"/>
</dbReference>
<dbReference type="SUPFAM" id="SSF52374">
    <property type="entry name" value="Nucleotidylyl transferase"/>
    <property type="match status" value="1"/>
</dbReference>